<evidence type="ECO:0000313" key="2">
    <source>
        <dbReference type="EMBL" id="EJK58831.1"/>
    </source>
</evidence>
<evidence type="ECO:0000256" key="1">
    <source>
        <dbReference type="SAM" id="MobiDB-lite"/>
    </source>
</evidence>
<gene>
    <name evidence="2" type="ORF">THAOC_21010</name>
</gene>
<dbReference type="AlphaFoldDB" id="K0SD04"/>
<feature type="region of interest" description="Disordered" evidence="1">
    <location>
        <begin position="49"/>
        <end position="76"/>
    </location>
</feature>
<dbReference type="Proteomes" id="UP000266841">
    <property type="component" value="Unassembled WGS sequence"/>
</dbReference>
<comment type="caution">
    <text evidence="2">The sequence shown here is derived from an EMBL/GenBank/DDBJ whole genome shotgun (WGS) entry which is preliminary data.</text>
</comment>
<proteinExistence type="predicted"/>
<evidence type="ECO:0000313" key="3">
    <source>
        <dbReference type="Proteomes" id="UP000266841"/>
    </source>
</evidence>
<reference evidence="2 3" key="1">
    <citation type="journal article" date="2012" name="Genome Biol.">
        <title>Genome and low-iron response of an oceanic diatom adapted to chronic iron limitation.</title>
        <authorList>
            <person name="Lommer M."/>
            <person name="Specht M."/>
            <person name="Roy A.S."/>
            <person name="Kraemer L."/>
            <person name="Andreson R."/>
            <person name="Gutowska M.A."/>
            <person name="Wolf J."/>
            <person name="Bergner S.V."/>
            <person name="Schilhabel M.B."/>
            <person name="Klostermeier U.C."/>
            <person name="Beiko R.G."/>
            <person name="Rosenstiel P."/>
            <person name="Hippler M."/>
            <person name="Laroche J."/>
        </authorList>
    </citation>
    <scope>NUCLEOTIDE SEQUENCE [LARGE SCALE GENOMIC DNA]</scope>
    <source>
        <strain evidence="2 3">CCMP1005</strain>
    </source>
</reference>
<protein>
    <submittedName>
        <fullName evidence="2">Uncharacterized protein</fullName>
    </submittedName>
</protein>
<organism evidence="2 3">
    <name type="scientific">Thalassiosira oceanica</name>
    <name type="common">Marine diatom</name>
    <dbReference type="NCBI Taxonomy" id="159749"/>
    <lineage>
        <taxon>Eukaryota</taxon>
        <taxon>Sar</taxon>
        <taxon>Stramenopiles</taxon>
        <taxon>Ochrophyta</taxon>
        <taxon>Bacillariophyta</taxon>
        <taxon>Coscinodiscophyceae</taxon>
        <taxon>Thalassiosirophycidae</taxon>
        <taxon>Thalassiosirales</taxon>
        <taxon>Thalassiosiraceae</taxon>
        <taxon>Thalassiosira</taxon>
    </lineage>
</organism>
<feature type="region of interest" description="Disordered" evidence="1">
    <location>
        <begin position="184"/>
        <end position="206"/>
    </location>
</feature>
<accession>K0SD04</accession>
<dbReference type="EMBL" id="AGNL01024141">
    <property type="protein sequence ID" value="EJK58831.1"/>
    <property type="molecule type" value="Genomic_DNA"/>
</dbReference>
<keyword evidence="3" id="KW-1185">Reference proteome</keyword>
<feature type="non-terminal residue" evidence="2">
    <location>
        <position position="1"/>
    </location>
</feature>
<name>K0SD04_THAOC</name>
<sequence length="228" mass="23747">RGPVAAYHELIHPDSVVRVVPEGIERIAVSVEGAVAPAVVGLRRDCYDGGDADADGGDGSVRRGAEGAPGARDSKTKAQICPKVNRSRGTGRFGPGSHVALTQMFEGLATYTQLATMPHWGHWQEEKDPRGVGLEPPAPSVIRRCPSGGKPGQRPGFGAFGMGQHLSALAGSQPNLGAEAAPAADRWAPGPEPTVTTCSTPSSTRVTPSRFSSGKFCRRSGDISIFPT</sequence>